<dbReference type="GO" id="GO:0005737">
    <property type="term" value="C:cytoplasm"/>
    <property type="evidence" value="ECO:0007669"/>
    <property type="project" value="UniProtKB-SubCell"/>
</dbReference>
<keyword evidence="11" id="KW-0175">Coiled coil</keyword>
<keyword evidence="10" id="KW-0067">ATP-binding</keyword>
<evidence type="ECO:0000256" key="10">
    <source>
        <dbReference type="ARBA" id="ARBA00022840"/>
    </source>
</evidence>
<evidence type="ECO:0000256" key="7">
    <source>
        <dbReference type="ARBA" id="ARBA00022679"/>
    </source>
</evidence>
<feature type="compositionally biased region" description="Polar residues" evidence="15">
    <location>
        <begin position="87"/>
        <end position="100"/>
    </location>
</feature>
<dbReference type="EC" id="2.7.11.1" evidence="3"/>
<dbReference type="PROSITE" id="PS50011">
    <property type="entry name" value="PROTEIN_KINASE_DOM"/>
    <property type="match status" value="1"/>
</dbReference>
<keyword evidence="6" id="KW-0723">Serine/threonine-protein kinase</keyword>
<dbReference type="InterPro" id="IPR011009">
    <property type="entry name" value="Kinase-like_dom_sf"/>
</dbReference>
<dbReference type="SUPFAM" id="SSF56112">
    <property type="entry name" value="Protein kinase-like (PK-like)"/>
    <property type="match status" value="1"/>
</dbReference>
<name>A0AAD9MYH6_9ANNE</name>
<evidence type="ECO:0000256" key="14">
    <source>
        <dbReference type="ARBA" id="ARBA00061662"/>
    </source>
</evidence>
<evidence type="ECO:0000256" key="13">
    <source>
        <dbReference type="ARBA" id="ARBA00048679"/>
    </source>
</evidence>
<dbReference type="GO" id="GO:0005524">
    <property type="term" value="F:ATP binding"/>
    <property type="evidence" value="ECO:0007669"/>
    <property type="project" value="UniProtKB-KW"/>
</dbReference>
<dbReference type="PROSITE" id="PS00108">
    <property type="entry name" value="PROTEIN_KINASE_ST"/>
    <property type="match status" value="1"/>
</dbReference>
<organism evidence="17 18">
    <name type="scientific">Paralvinella palmiformis</name>
    <dbReference type="NCBI Taxonomy" id="53620"/>
    <lineage>
        <taxon>Eukaryota</taxon>
        <taxon>Metazoa</taxon>
        <taxon>Spiralia</taxon>
        <taxon>Lophotrochozoa</taxon>
        <taxon>Annelida</taxon>
        <taxon>Polychaeta</taxon>
        <taxon>Sedentaria</taxon>
        <taxon>Canalipalpata</taxon>
        <taxon>Terebellida</taxon>
        <taxon>Terebelliformia</taxon>
        <taxon>Alvinellidae</taxon>
        <taxon>Paralvinella</taxon>
    </lineage>
</organism>
<dbReference type="Gene3D" id="1.10.510.10">
    <property type="entry name" value="Transferase(Phosphotransferase) domain 1"/>
    <property type="match status" value="1"/>
</dbReference>
<evidence type="ECO:0000256" key="11">
    <source>
        <dbReference type="ARBA" id="ARBA00023054"/>
    </source>
</evidence>
<evidence type="ECO:0000256" key="12">
    <source>
        <dbReference type="ARBA" id="ARBA00047899"/>
    </source>
</evidence>
<keyword evidence="9" id="KW-0418">Kinase</keyword>
<comment type="subcellular location">
    <subcellularLocation>
        <location evidence="2">Cytoplasm</location>
    </subcellularLocation>
</comment>
<evidence type="ECO:0000256" key="2">
    <source>
        <dbReference type="ARBA" id="ARBA00004496"/>
    </source>
</evidence>
<evidence type="ECO:0000259" key="16">
    <source>
        <dbReference type="PROSITE" id="PS50011"/>
    </source>
</evidence>
<keyword evidence="4" id="KW-0217">Developmental protein</keyword>
<dbReference type="FunFam" id="1.10.510.10:FF:000006">
    <property type="entry name" value="Serine/threonine-protein kinase WNK1 isoform 2"/>
    <property type="match status" value="1"/>
</dbReference>
<evidence type="ECO:0000256" key="5">
    <source>
        <dbReference type="ARBA" id="ARBA00022490"/>
    </source>
</evidence>
<dbReference type="InterPro" id="IPR000719">
    <property type="entry name" value="Prot_kinase_dom"/>
</dbReference>
<dbReference type="InterPro" id="IPR008271">
    <property type="entry name" value="Ser/Thr_kinase_AS"/>
</dbReference>
<dbReference type="GO" id="GO:0004674">
    <property type="term" value="F:protein serine/threonine kinase activity"/>
    <property type="evidence" value="ECO:0007669"/>
    <property type="project" value="UniProtKB-KW"/>
</dbReference>
<evidence type="ECO:0000313" key="17">
    <source>
        <dbReference type="EMBL" id="KAK2148361.1"/>
    </source>
</evidence>
<reference evidence="17" key="1">
    <citation type="journal article" date="2023" name="Mol. Biol. Evol.">
        <title>Third-Generation Sequencing Reveals the Adaptive Role of the Epigenome in Three Deep-Sea Polychaetes.</title>
        <authorList>
            <person name="Perez M."/>
            <person name="Aroh O."/>
            <person name="Sun Y."/>
            <person name="Lan Y."/>
            <person name="Juniper S.K."/>
            <person name="Young C.R."/>
            <person name="Angers B."/>
            <person name="Qian P.Y."/>
        </authorList>
    </citation>
    <scope>NUCLEOTIDE SEQUENCE</scope>
    <source>
        <strain evidence="17">P08H-3</strain>
    </source>
</reference>
<dbReference type="FunFam" id="3.30.200.20:FF:001054">
    <property type="entry name" value="Serine/threonine-protein kinase WNK1"/>
    <property type="match status" value="1"/>
</dbReference>
<dbReference type="GO" id="GO:0006884">
    <property type="term" value="P:cell volume homeostasis"/>
    <property type="evidence" value="ECO:0007669"/>
    <property type="project" value="UniProtKB-ARBA"/>
</dbReference>
<feature type="region of interest" description="Disordered" evidence="15">
    <location>
        <begin position="351"/>
        <end position="411"/>
    </location>
</feature>
<feature type="domain" description="Protein kinase" evidence="16">
    <location>
        <begin position="416"/>
        <end position="677"/>
    </location>
</feature>
<keyword evidence="7" id="KW-0808">Transferase</keyword>
<comment type="catalytic activity">
    <reaction evidence="12">
        <text>L-threonyl-[protein] + ATP = O-phospho-L-threonyl-[protein] + ADP + H(+)</text>
        <dbReference type="Rhea" id="RHEA:46608"/>
        <dbReference type="Rhea" id="RHEA-COMP:11060"/>
        <dbReference type="Rhea" id="RHEA-COMP:11605"/>
        <dbReference type="ChEBI" id="CHEBI:15378"/>
        <dbReference type="ChEBI" id="CHEBI:30013"/>
        <dbReference type="ChEBI" id="CHEBI:30616"/>
        <dbReference type="ChEBI" id="CHEBI:61977"/>
        <dbReference type="ChEBI" id="CHEBI:456216"/>
        <dbReference type="EC" id="2.7.11.1"/>
    </reaction>
</comment>
<evidence type="ECO:0000256" key="9">
    <source>
        <dbReference type="ARBA" id="ARBA00022777"/>
    </source>
</evidence>
<feature type="region of interest" description="Disordered" evidence="15">
    <location>
        <begin position="87"/>
        <end position="115"/>
    </location>
</feature>
<proteinExistence type="inferred from homology"/>
<dbReference type="Gene3D" id="3.30.200.20">
    <property type="entry name" value="Phosphorylase Kinase, domain 1"/>
    <property type="match status" value="1"/>
</dbReference>
<comment type="cofactor">
    <cofactor evidence="1">
        <name>Mg(2+)</name>
        <dbReference type="ChEBI" id="CHEBI:18420"/>
    </cofactor>
</comment>
<dbReference type="PANTHER" id="PTHR13902">
    <property type="entry name" value="SERINE/THREONINE-PROTEIN KINASE WNK WITH NO LYSINE -RELATED"/>
    <property type="match status" value="1"/>
</dbReference>
<gene>
    <name evidence="17" type="ORF">LSH36_501g05016</name>
</gene>
<dbReference type="CDD" id="cd13983">
    <property type="entry name" value="STKc_WNK"/>
    <property type="match status" value="1"/>
</dbReference>
<dbReference type="SMART" id="SM00220">
    <property type="entry name" value="S_TKc"/>
    <property type="match status" value="1"/>
</dbReference>
<feature type="region of interest" description="Disordered" evidence="15">
    <location>
        <begin position="127"/>
        <end position="161"/>
    </location>
</feature>
<sequence>MSEKTTPKIVCSGSGDGYGYRSVTPDVVRSISADHSLSPLLARKGWIRCPTQNPFKQLKSFVISHRSKSRSCSEDQQSLVSLVTKQANGTSGRKYTSQMKGKQRPYSYPSSISNSLQEYPEEEAIMESTASEPLHSGEALSGRPHVEQDTETGDQSQPTQVITVDRVQSWHGSSSCIEPNASNRLQSPATGTGFKRQFIVTPVTPISLLATDDGANSTVPAVSQEEKMGNSTPCSLNEQQDLTACGIGEDKQLAEANNGKTGAEIDREENLENGVDYEALPPTHVMSQQWLGSDKHVKKQVTIEENPVMLGPEMLDDEVVKESEEKRASFEVVRLHSVDCEPRKITYFEDSSHNTTLETPDIRDKITPVEAGPDKDKEHNKEGAKEAEGVDKTETKEKEEPEERVLDTSPNDGRYLKFESEIGRGSFKTVYKGLDTETGVQVAWCELQDKKWNRAEKQRFREEAEMLKTLKHPNIVRFYDMWEINKNKRLIVLVTELMTSGTLKTYIKRFKKVNLRVLKNWCRQILKGLYFLHTRTPPVIHRDLKCDNIFITGTTGSVKIGDLGLATLKNKSFAKSVIGTPEFMAPEMYEEHYDESVDVYAFGMCMLEMATSEYPYSECTNAAQIYRRVTSGVRPEAFDKVENTDIKEIIDGCTRTKKEDSRPGGRGRQVMAFNSLIQTLEQV</sequence>
<evidence type="ECO:0000256" key="15">
    <source>
        <dbReference type="SAM" id="MobiDB-lite"/>
    </source>
</evidence>
<dbReference type="Proteomes" id="UP001208570">
    <property type="component" value="Unassembled WGS sequence"/>
</dbReference>
<protein>
    <recommendedName>
        <fullName evidence="3">non-specific serine/threonine protein kinase</fullName>
        <ecNumber evidence="3">2.7.11.1</ecNumber>
    </recommendedName>
</protein>
<evidence type="ECO:0000256" key="6">
    <source>
        <dbReference type="ARBA" id="ARBA00022527"/>
    </source>
</evidence>
<keyword evidence="18" id="KW-1185">Reference proteome</keyword>
<dbReference type="GO" id="GO:0140693">
    <property type="term" value="F:molecular condensate scaffold activity"/>
    <property type="evidence" value="ECO:0007669"/>
    <property type="project" value="UniProtKB-ARBA"/>
</dbReference>
<feature type="compositionally biased region" description="Basic and acidic residues" evidence="15">
    <location>
        <begin position="360"/>
        <end position="406"/>
    </location>
</feature>
<evidence type="ECO:0000313" key="18">
    <source>
        <dbReference type="Proteomes" id="UP001208570"/>
    </source>
</evidence>
<evidence type="ECO:0000256" key="4">
    <source>
        <dbReference type="ARBA" id="ARBA00022473"/>
    </source>
</evidence>
<dbReference type="EMBL" id="JAODUP010000501">
    <property type="protein sequence ID" value="KAK2148361.1"/>
    <property type="molecule type" value="Genomic_DNA"/>
</dbReference>
<keyword evidence="5" id="KW-0963">Cytoplasm</keyword>
<evidence type="ECO:0000256" key="1">
    <source>
        <dbReference type="ARBA" id="ARBA00001946"/>
    </source>
</evidence>
<comment type="similarity">
    <text evidence="14">Belongs to the protein kinase superfamily. Ser/Thr protein kinase family. WNK subfamily.</text>
</comment>
<keyword evidence="8" id="KW-0547">Nucleotide-binding</keyword>
<comment type="caution">
    <text evidence="17">The sequence shown here is derived from an EMBL/GenBank/DDBJ whole genome shotgun (WGS) entry which is preliminary data.</text>
</comment>
<dbReference type="AlphaFoldDB" id="A0AAD9MYH6"/>
<evidence type="ECO:0000256" key="3">
    <source>
        <dbReference type="ARBA" id="ARBA00012513"/>
    </source>
</evidence>
<comment type="catalytic activity">
    <reaction evidence="13">
        <text>L-seryl-[protein] + ATP = O-phospho-L-seryl-[protein] + ADP + H(+)</text>
        <dbReference type="Rhea" id="RHEA:17989"/>
        <dbReference type="Rhea" id="RHEA-COMP:9863"/>
        <dbReference type="Rhea" id="RHEA-COMP:11604"/>
        <dbReference type="ChEBI" id="CHEBI:15378"/>
        <dbReference type="ChEBI" id="CHEBI:29999"/>
        <dbReference type="ChEBI" id="CHEBI:30616"/>
        <dbReference type="ChEBI" id="CHEBI:83421"/>
        <dbReference type="ChEBI" id="CHEBI:456216"/>
        <dbReference type="EC" id="2.7.11.1"/>
    </reaction>
</comment>
<dbReference type="GO" id="GO:0071474">
    <property type="term" value="P:cellular hyperosmotic response"/>
    <property type="evidence" value="ECO:0007669"/>
    <property type="project" value="UniProtKB-ARBA"/>
</dbReference>
<dbReference type="InterPro" id="IPR050588">
    <property type="entry name" value="WNK_Ser-Thr_kinase"/>
</dbReference>
<dbReference type="Pfam" id="PF00069">
    <property type="entry name" value="Pkinase"/>
    <property type="match status" value="1"/>
</dbReference>
<accession>A0AAD9MYH6</accession>
<evidence type="ECO:0000256" key="8">
    <source>
        <dbReference type="ARBA" id="ARBA00022741"/>
    </source>
</evidence>